<dbReference type="GO" id="GO:0005524">
    <property type="term" value="F:ATP binding"/>
    <property type="evidence" value="ECO:0007669"/>
    <property type="project" value="UniProtKB-KW"/>
</dbReference>
<dbReference type="InterPro" id="IPR013750">
    <property type="entry name" value="GHMP_kinase_C_dom"/>
</dbReference>
<evidence type="ECO:0000313" key="7">
    <source>
        <dbReference type="Proteomes" id="UP000549394"/>
    </source>
</evidence>
<dbReference type="InterPro" id="IPR020568">
    <property type="entry name" value="Ribosomal_Su5_D2-typ_SF"/>
</dbReference>
<keyword evidence="7" id="KW-1185">Reference proteome</keyword>
<evidence type="ECO:0000256" key="1">
    <source>
        <dbReference type="ARBA" id="ARBA00022741"/>
    </source>
</evidence>
<dbReference type="Pfam" id="PF00483">
    <property type="entry name" value="NTP_transferase"/>
    <property type="match status" value="1"/>
</dbReference>
<dbReference type="FunFam" id="3.30.230.10:FF:000090">
    <property type="entry name" value="glucuronokinase 1-like isoform X1"/>
    <property type="match status" value="1"/>
</dbReference>
<dbReference type="SUPFAM" id="SSF53448">
    <property type="entry name" value="Nucleotide-diphospho-sugar transferases"/>
    <property type="match status" value="1"/>
</dbReference>
<dbReference type="InterPro" id="IPR029044">
    <property type="entry name" value="Nucleotide-diphossugar_trans"/>
</dbReference>
<sequence length="617" mass="69361">MLCVILVAGHGTLLEEEIQASQKYSSLAGVPKALLPTHKGKTILDAWWSAVRSRQLFSDVLLVTNAAKYKHYERWATASEFPIHNIINDGTTTESSRLGACLDLQLALAVNKKQFDSILVVAGEMLFEESKLDMVTVIQQSQKFDNLAVYYELGENESPETRGIVEIEPASGRIKALYEKPIASVTNSKLASVVFYCLNFRTIQTLSEFNILHKESPRSLGHFMSWLIERDTPIYGLKLPTAFKLIGSNVTLEQYELAIEYFSDLASKEVRSITKRVFARVGLMGNPSDGFNGKTIALSIKNFWADVTITESDKLVLCPHPLNDPTEFGSLWDLHAISRREGYLGGLRLVQATCKKFYQYCSDKGIAIGKRNFTLKYDTNIPRQVGLAGSSAIVTATLQCLLSFYELNSNDMPLHTQPQFVLDVETEELFIQAGLQDRVVQTYEGLVYMDFSKELFQQQNYGHYERLDNVELPQFFLAYLRDPSDSGRIHSDVGARWRRGDEQVVKAMKKFSLLTDQAREAIEAKDWETLKLLMSENFNLRREIYTDPALGESNLRLIEIARSHNASAKFPGSGGAVVGLCTDEDSREKLKLAYQSEGFVFVDILPNSGGHNHNPVK</sequence>
<evidence type="ECO:0000259" key="4">
    <source>
        <dbReference type="Pfam" id="PF00483"/>
    </source>
</evidence>
<gene>
    <name evidence="6" type="ORF">DGYR_LOCUS11354</name>
</gene>
<keyword evidence="2" id="KW-0067">ATP-binding</keyword>
<evidence type="ECO:0000259" key="5">
    <source>
        <dbReference type="Pfam" id="PF08544"/>
    </source>
</evidence>
<accession>A0A7I8W641</accession>
<dbReference type="GO" id="GO:0047940">
    <property type="term" value="F:glucuronokinase activity"/>
    <property type="evidence" value="ECO:0007669"/>
    <property type="project" value="TreeGrafter"/>
</dbReference>
<dbReference type="InterPro" id="IPR006204">
    <property type="entry name" value="GHMP_kinase_N_dom"/>
</dbReference>
<dbReference type="InterPro" id="IPR014721">
    <property type="entry name" value="Ribsml_uS5_D2-typ_fold_subgr"/>
</dbReference>
<dbReference type="InterPro" id="IPR005835">
    <property type="entry name" value="NTP_transferase_dom"/>
</dbReference>
<reference evidence="6 7" key="1">
    <citation type="submission" date="2020-08" db="EMBL/GenBank/DDBJ databases">
        <authorList>
            <person name="Hejnol A."/>
        </authorList>
    </citation>
    <scope>NUCLEOTIDE SEQUENCE [LARGE SCALE GENOMIC DNA]</scope>
</reference>
<dbReference type="Gene3D" id="3.90.550.10">
    <property type="entry name" value="Spore Coat Polysaccharide Biosynthesis Protein SpsA, Chain A"/>
    <property type="match status" value="1"/>
</dbReference>
<feature type="domain" description="GHMP kinase C-terminal" evidence="5">
    <location>
        <begin position="518"/>
        <end position="596"/>
    </location>
</feature>
<organism evidence="6 7">
    <name type="scientific">Dimorphilus gyrociliatus</name>
    <dbReference type="NCBI Taxonomy" id="2664684"/>
    <lineage>
        <taxon>Eukaryota</taxon>
        <taxon>Metazoa</taxon>
        <taxon>Spiralia</taxon>
        <taxon>Lophotrochozoa</taxon>
        <taxon>Annelida</taxon>
        <taxon>Polychaeta</taxon>
        <taxon>Polychaeta incertae sedis</taxon>
        <taxon>Dinophilidae</taxon>
        <taxon>Dimorphilus</taxon>
    </lineage>
</organism>
<dbReference type="SUPFAM" id="SSF55060">
    <property type="entry name" value="GHMP Kinase, C-terminal domain"/>
    <property type="match status" value="1"/>
</dbReference>
<dbReference type="Pfam" id="PF00288">
    <property type="entry name" value="GHMP_kinases_N"/>
    <property type="match status" value="1"/>
</dbReference>
<dbReference type="AlphaFoldDB" id="A0A7I8W641"/>
<dbReference type="Proteomes" id="UP000549394">
    <property type="component" value="Unassembled WGS sequence"/>
</dbReference>
<dbReference type="InterPro" id="IPR036554">
    <property type="entry name" value="GHMP_kinase_C_sf"/>
</dbReference>
<evidence type="ECO:0000256" key="2">
    <source>
        <dbReference type="ARBA" id="ARBA00022840"/>
    </source>
</evidence>
<protein>
    <submittedName>
        <fullName evidence="6">DgyrCDS12024</fullName>
    </submittedName>
</protein>
<dbReference type="EMBL" id="CAJFCJ010000019">
    <property type="protein sequence ID" value="CAD5123704.1"/>
    <property type="molecule type" value="Genomic_DNA"/>
</dbReference>
<dbReference type="Gene3D" id="3.30.230.10">
    <property type="match status" value="1"/>
</dbReference>
<proteinExistence type="predicted"/>
<dbReference type="OrthoDB" id="1924968at2759"/>
<evidence type="ECO:0000259" key="3">
    <source>
        <dbReference type="Pfam" id="PF00288"/>
    </source>
</evidence>
<evidence type="ECO:0000313" key="6">
    <source>
        <dbReference type="EMBL" id="CAD5123704.1"/>
    </source>
</evidence>
<name>A0A7I8W641_9ANNE</name>
<keyword evidence="1" id="KW-0547">Nucleotide-binding</keyword>
<dbReference type="PANTHER" id="PTHR38710:SF1">
    <property type="entry name" value="WITH PUTATIVE URIDYL PYROPHOSPHORYLASE-RELATED"/>
    <property type="match status" value="1"/>
</dbReference>
<dbReference type="Pfam" id="PF08544">
    <property type="entry name" value="GHMP_kinases_C"/>
    <property type="match status" value="1"/>
</dbReference>
<dbReference type="InterPro" id="IPR053034">
    <property type="entry name" value="Glucuronokinase-like"/>
</dbReference>
<feature type="domain" description="GHMP kinase N-terminal" evidence="3">
    <location>
        <begin position="355"/>
        <end position="415"/>
    </location>
</feature>
<comment type="caution">
    <text evidence="6">The sequence shown here is derived from an EMBL/GenBank/DDBJ whole genome shotgun (WGS) entry which is preliminary data.</text>
</comment>
<feature type="domain" description="Nucleotidyl transferase" evidence="4">
    <location>
        <begin position="30"/>
        <end position="230"/>
    </location>
</feature>
<dbReference type="Gene3D" id="3.30.70.890">
    <property type="entry name" value="GHMP kinase, C-terminal domain"/>
    <property type="match status" value="1"/>
</dbReference>
<dbReference type="SUPFAM" id="SSF54211">
    <property type="entry name" value="Ribosomal protein S5 domain 2-like"/>
    <property type="match status" value="1"/>
</dbReference>
<dbReference type="PANTHER" id="PTHR38710">
    <property type="entry name" value="WITH PUTATIVE URIDYL PYROPHOSPHORYLASE-RELATED"/>
    <property type="match status" value="1"/>
</dbReference>